<dbReference type="AlphaFoldDB" id="F4S618"/>
<proteinExistence type="predicted"/>
<protein>
    <submittedName>
        <fullName evidence="2">Uncharacterized protein</fullName>
    </submittedName>
</protein>
<accession>F4S618</accession>
<sequence length="143" mass="14954">MANPHHHLSSRGAWDENFDPINSHQGNQPPPQGLMGLDHQNSSSSSSYDIFGLVGGTSGTGSMSNKEGLNDLLSSYFGSNPPTKNPGSGEDGAGLYGADNTTYGTAGPETFFGLPSIGNNEPSTGTETAPGEWEQYLGHPPRM</sequence>
<feature type="region of interest" description="Disordered" evidence="1">
    <location>
        <begin position="1"/>
        <end position="48"/>
    </location>
</feature>
<feature type="compositionally biased region" description="Polar residues" evidence="1">
    <location>
        <begin position="117"/>
        <end position="127"/>
    </location>
</feature>
<dbReference type="RefSeq" id="XP_007416804.1">
    <property type="nucleotide sequence ID" value="XM_007416742.1"/>
</dbReference>
<dbReference type="KEGG" id="mlr:MELLADRAFT_57732"/>
<dbReference type="EMBL" id="GL883153">
    <property type="protein sequence ID" value="EGF99856.1"/>
    <property type="molecule type" value="Genomic_DNA"/>
</dbReference>
<reference evidence="3" key="1">
    <citation type="journal article" date="2011" name="Proc. Natl. Acad. Sci. U.S.A.">
        <title>Obligate biotrophy features unraveled by the genomic analysis of rust fungi.</title>
        <authorList>
            <person name="Duplessis S."/>
            <person name="Cuomo C.A."/>
            <person name="Lin Y.-C."/>
            <person name="Aerts A."/>
            <person name="Tisserant E."/>
            <person name="Veneault-Fourrey C."/>
            <person name="Joly D.L."/>
            <person name="Hacquard S."/>
            <person name="Amselem J."/>
            <person name="Cantarel B.L."/>
            <person name="Chiu R."/>
            <person name="Coutinho P.M."/>
            <person name="Feau N."/>
            <person name="Field M."/>
            <person name="Frey P."/>
            <person name="Gelhaye E."/>
            <person name="Goldberg J."/>
            <person name="Grabherr M.G."/>
            <person name="Kodira C.D."/>
            <person name="Kohler A."/>
            <person name="Kuees U."/>
            <person name="Lindquist E.A."/>
            <person name="Lucas S.M."/>
            <person name="Mago R."/>
            <person name="Mauceli E."/>
            <person name="Morin E."/>
            <person name="Murat C."/>
            <person name="Pangilinan J.L."/>
            <person name="Park R."/>
            <person name="Pearson M."/>
            <person name="Quesneville H."/>
            <person name="Rouhier N."/>
            <person name="Sakthikumar S."/>
            <person name="Salamov A.A."/>
            <person name="Schmutz J."/>
            <person name="Selles B."/>
            <person name="Shapiro H."/>
            <person name="Tanguay P."/>
            <person name="Tuskan G.A."/>
            <person name="Henrissat B."/>
            <person name="Van de Peer Y."/>
            <person name="Rouze P."/>
            <person name="Ellis J.G."/>
            <person name="Dodds P.N."/>
            <person name="Schein J.E."/>
            <person name="Zhong S."/>
            <person name="Hamelin R.C."/>
            <person name="Grigoriev I.V."/>
            <person name="Szabo L.J."/>
            <person name="Martin F."/>
        </authorList>
    </citation>
    <scope>NUCLEOTIDE SEQUENCE [LARGE SCALE GENOMIC DNA]</scope>
    <source>
        <strain evidence="3">98AG31 / pathotype 3-4-7</strain>
    </source>
</reference>
<dbReference type="HOGENOM" id="CLU_1806608_0_0_1"/>
<gene>
    <name evidence="2" type="ORF">MELLADRAFT_57732</name>
</gene>
<evidence type="ECO:0000256" key="1">
    <source>
        <dbReference type="SAM" id="MobiDB-lite"/>
    </source>
</evidence>
<name>F4S618_MELLP</name>
<dbReference type="GeneID" id="18929126"/>
<dbReference type="VEuPathDB" id="FungiDB:MELLADRAFT_57732"/>
<evidence type="ECO:0000313" key="3">
    <source>
        <dbReference type="Proteomes" id="UP000001072"/>
    </source>
</evidence>
<feature type="compositionally biased region" description="Polar residues" evidence="1">
    <location>
        <begin position="74"/>
        <end position="86"/>
    </location>
</feature>
<evidence type="ECO:0000313" key="2">
    <source>
        <dbReference type="EMBL" id="EGF99856.1"/>
    </source>
</evidence>
<keyword evidence="3" id="KW-1185">Reference proteome</keyword>
<feature type="region of interest" description="Disordered" evidence="1">
    <location>
        <begin position="74"/>
        <end position="143"/>
    </location>
</feature>
<dbReference type="InParanoid" id="F4S618"/>
<dbReference type="Proteomes" id="UP000001072">
    <property type="component" value="Unassembled WGS sequence"/>
</dbReference>
<organism evidence="3">
    <name type="scientific">Melampsora larici-populina (strain 98AG31 / pathotype 3-4-7)</name>
    <name type="common">Poplar leaf rust fungus</name>
    <dbReference type="NCBI Taxonomy" id="747676"/>
    <lineage>
        <taxon>Eukaryota</taxon>
        <taxon>Fungi</taxon>
        <taxon>Dikarya</taxon>
        <taxon>Basidiomycota</taxon>
        <taxon>Pucciniomycotina</taxon>
        <taxon>Pucciniomycetes</taxon>
        <taxon>Pucciniales</taxon>
        <taxon>Melampsoraceae</taxon>
        <taxon>Melampsora</taxon>
    </lineage>
</organism>